<dbReference type="Gene3D" id="3.40.50.2300">
    <property type="match status" value="1"/>
</dbReference>
<accession>A0A1T4PN58</accession>
<protein>
    <submittedName>
        <fullName evidence="3">Protein tyrosine phosphatase</fullName>
    </submittedName>
</protein>
<reference evidence="4" key="1">
    <citation type="submission" date="2017-02" db="EMBL/GenBank/DDBJ databases">
        <authorList>
            <person name="Varghese N."/>
            <person name="Submissions S."/>
        </authorList>
    </citation>
    <scope>NUCLEOTIDE SEQUENCE [LARGE SCALE GENOMIC DNA]</scope>
    <source>
        <strain evidence="4">ATCC BAA-34</strain>
    </source>
</reference>
<dbReference type="STRING" id="115783.SAMN02745119_02050"/>
<keyword evidence="1" id="KW-0059">Arsenical resistance</keyword>
<evidence type="ECO:0000259" key="2">
    <source>
        <dbReference type="SMART" id="SM00226"/>
    </source>
</evidence>
<keyword evidence="4" id="KW-1185">Reference proteome</keyword>
<gene>
    <name evidence="3" type="ORF">SAMN02745119_02050</name>
</gene>
<dbReference type="CDD" id="cd16345">
    <property type="entry name" value="LMWP_ArsC"/>
    <property type="match status" value="1"/>
</dbReference>
<evidence type="ECO:0000313" key="4">
    <source>
        <dbReference type="Proteomes" id="UP000190102"/>
    </source>
</evidence>
<sequence>MSVQKKIKVLFVCVHNSARSQMAEAFLNQLAGDRFDAQSAGLEPGVLNPLAVEAMQEVGIDISANTAKDVFSMFKQGTIFNYVITVCDGANAERCPIFAGITQRLHWSFPDPAALQGSWDEKLAETRQIRDQIRAAVDEFIASPR</sequence>
<dbReference type="SMART" id="SM00226">
    <property type="entry name" value="LMWPc"/>
    <property type="match status" value="1"/>
</dbReference>
<dbReference type="InterPro" id="IPR036196">
    <property type="entry name" value="Ptyr_pPase_sf"/>
</dbReference>
<dbReference type="Proteomes" id="UP000190102">
    <property type="component" value="Unassembled WGS sequence"/>
</dbReference>
<proteinExistence type="predicted"/>
<dbReference type="Pfam" id="PF01451">
    <property type="entry name" value="LMWPc"/>
    <property type="match status" value="1"/>
</dbReference>
<feature type="domain" description="Phosphotyrosine protein phosphatase I" evidence="2">
    <location>
        <begin position="7"/>
        <end position="143"/>
    </location>
</feature>
<dbReference type="OrthoDB" id="9784339at2"/>
<organism evidence="3 4">
    <name type="scientific">Trichlorobacter thiogenes</name>
    <dbReference type="NCBI Taxonomy" id="115783"/>
    <lineage>
        <taxon>Bacteria</taxon>
        <taxon>Pseudomonadati</taxon>
        <taxon>Thermodesulfobacteriota</taxon>
        <taxon>Desulfuromonadia</taxon>
        <taxon>Geobacterales</taxon>
        <taxon>Geobacteraceae</taxon>
        <taxon>Trichlorobacter</taxon>
    </lineage>
</organism>
<dbReference type="RefSeq" id="WP_078790332.1">
    <property type="nucleotide sequence ID" value="NZ_FUWR01000010.1"/>
</dbReference>
<dbReference type="SUPFAM" id="SSF52788">
    <property type="entry name" value="Phosphotyrosine protein phosphatases I"/>
    <property type="match status" value="1"/>
</dbReference>
<evidence type="ECO:0000313" key="3">
    <source>
        <dbReference type="EMBL" id="SJZ93025.1"/>
    </source>
</evidence>
<dbReference type="GO" id="GO:0046685">
    <property type="term" value="P:response to arsenic-containing substance"/>
    <property type="evidence" value="ECO:0007669"/>
    <property type="project" value="UniProtKB-KW"/>
</dbReference>
<dbReference type="PANTHER" id="PTHR43428:SF1">
    <property type="entry name" value="ARSENATE REDUCTASE"/>
    <property type="match status" value="1"/>
</dbReference>
<evidence type="ECO:0000256" key="1">
    <source>
        <dbReference type="ARBA" id="ARBA00022849"/>
    </source>
</evidence>
<name>A0A1T4PN58_9BACT</name>
<dbReference type="InterPro" id="IPR023485">
    <property type="entry name" value="Ptyr_pPase"/>
</dbReference>
<dbReference type="AlphaFoldDB" id="A0A1T4PN58"/>
<dbReference type="PANTHER" id="PTHR43428">
    <property type="entry name" value="ARSENATE REDUCTASE"/>
    <property type="match status" value="1"/>
</dbReference>
<dbReference type="EMBL" id="FUWR01000010">
    <property type="protein sequence ID" value="SJZ93025.1"/>
    <property type="molecule type" value="Genomic_DNA"/>
</dbReference>